<dbReference type="Gene3D" id="3.40.50.720">
    <property type="entry name" value="NAD(P)-binding Rossmann-like Domain"/>
    <property type="match status" value="1"/>
</dbReference>
<dbReference type="InterPro" id="IPR002328">
    <property type="entry name" value="ADH_Zn_CS"/>
</dbReference>
<dbReference type="InterPro" id="IPR013149">
    <property type="entry name" value="ADH-like_C"/>
</dbReference>
<sequence length="345" mass="36555">MRAVVIHAEKDLRVEETTAPELGPLDVRVKIEAGGICGSDLHYYLHGGFGTIRVREPLILGHEIAGTVDAVGGEVSRVRPGDRVAVNPSRACGRCRYCQMGLQQHCTDMLFYGSAMRFPHVQGGFRDVLVVEERQAVKLPGHVPAAQAAFAEPLAVCLHAVKRAGPLLGKRVLVTGSGPIGVLTVVAAKAAGAAEIVVTDVVDQPLPTALKMGATSAINVMAEPDRLKSEFGAEKGAFDVMFEASGNQHALTGAFDVVRSGGVIVQIGVGGNFTLPMNVLVAKEFDLRGSFRFHEEFDWAVQMIGSGAVDLSPLLTASIPVEHAVEAFELAADKSKAMKVQLVFG</sequence>
<gene>
    <name evidence="8" type="ORF">DWE98_26465</name>
</gene>
<dbReference type="Pfam" id="PF00107">
    <property type="entry name" value="ADH_zinc_N"/>
    <property type="match status" value="1"/>
</dbReference>
<evidence type="ECO:0000259" key="7">
    <source>
        <dbReference type="SMART" id="SM00829"/>
    </source>
</evidence>
<keyword evidence="5" id="KW-0560">Oxidoreductase</keyword>
<dbReference type="CDD" id="cd08232">
    <property type="entry name" value="idonate-5-DH"/>
    <property type="match status" value="1"/>
</dbReference>
<evidence type="ECO:0000256" key="1">
    <source>
        <dbReference type="ARBA" id="ARBA00001947"/>
    </source>
</evidence>
<dbReference type="InterPro" id="IPR011032">
    <property type="entry name" value="GroES-like_sf"/>
</dbReference>
<keyword evidence="9" id="KW-1185">Reference proteome</keyword>
<dbReference type="RefSeq" id="WP_114832319.1">
    <property type="nucleotide sequence ID" value="NZ_QQTO01000021.1"/>
</dbReference>
<dbReference type="PANTHER" id="PTHR43161:SF9">
    <property type="entry name" value="SORBITOL DEHYDROGENASE"/>
    <property type="match status" value="1"/>
</dbReference>
<feature type="domain" description="Enoyl reductase (ER)" evidence="7">
    <location>
        <begin position="8"/>
        <end position="342"/>
    </location>
</feature>
<proteinExistence type="inferred from homology"/>
<comment type="cofactor">
    <cofactor evidence="1 6">
        <name>Zn(2+)</name>
        <dbReference type="ChEBI" id="CHEBI:29105"/>
    </cofactor>
</comment>
<dbReference type="Proteomes" id="UP000255207">
    <property type="component" value="Unassembled WGS sequence"/>
</dbReference>
<evidence type="ECO:0000256" key="4">
    <source>
        <dbReference type="ARBA" id="ARBA00022833"/>
    </source>
</evidence>
<evidence type="ECO:0000256" key="6">
    <source>
        <dbReference type="RuleBase" id="RU361277"/>
    </source>
</evidence>
<keyword evidence="3 6" id="KW-0479">Metal-binding</keyword>
<dbReference type="SMART" id="SM00829">
    <property type="entry name" value="PKS_ER"/>
    <property type="match status" value="1"/>
</dbReference>
<evidence type="ECO:0000313" key="9">
    <source>
        <dbReference type="Proteomes" id="UP000255207"/>
    </source>
</evidence>
<evidence type="ECO:0000256" key="5">
    <source>
        <dbReference type="ARBA" id="ARBA00023002"/>
    </source>
</evidence>
<dbReference type="GO" id="GO:0016616">
    <property type="term" value="F:oxidoreductase activity, acting on the CH-OH group of donors, NAD or NADP as acceptor"/>
    <property type="evidence" value="ECO:0007669"/>
    <property type="project" value="UniProtKB-ARBA"/>
</dbReference>
<comment type="caution">
    <text evidence="8">The sequence shown here is derived from an EMBL/GenBank/DDBJ whole genome shotgun (WGS) entry which is preliminary data.</text>
</comment>
<evidence type="ECO:0000256" key="3">
    <source>
        <dbReference type="ARBA" id="ARBA00022723"/>
    </source>
</evidence>
<dbReference type="Gene3D" id="3.90.180.10">
    <property type="entry name" value="Medium-chain alcohol dehydrogenases, catalytic domain"/>
    <property type="match status" value="1"/>
</dbReference>
<dbReference type="OrthoDB" id="9809185at2"/>
<name>A0A370KYG2_9HYPH</name>
<accession>A0A370KYG2</accession>
<dbReference type="AlphaFoldDB" id="A0A370KYG2"/>
<evidence type="ECO:0000313" key="8">
    <source>
        <dbReference type="EMBL" id="RDJ20028.1"/>
    </source>
</evidence>
<dbReference type="Pfam" id="PF08240">
    <property type="entry name" value="ADH_N"/>
    <property type="match status" value="1"/>
</dbReference>
<dbReference type="SUPFAM" id="SSF51735">
    <property type="entry name" value="NAD(P)-binding Rossmann-fold domains"/>
    <property type="match status" value="1"/>
</dbReference>
<dbReference type="PANTHER" id="PTHR43161">
    <property type="entry name" value="SORBITOL DEHYDROGENASE"/>
    <property type="match status" value="1"/>
</dbReference>
<reference evidence="9" key="1">
    <citation type="submission" date="2018-07" db="EMBL/GenBank/DDBJ databases">
        <authorList>
            <person name="Safronova V.I."/>
            <person name="Chirak E.R."/>
            <person name="Sazanova A.L."/>
        </authorList>
    </citation>
    <scope>NUCLEOTIDE SEQUENCE [LARGE SCALE GENOMIC DNA]</scope>
    <source>
        <strain evidence="9">RCAM04685</strain>
    </source>
</reference>
<keyword evidence="4 6" id="KW-0862">Zinc</keyword>
<dbReference type="InterPro" id="IPR013154">
    <property type="entry name" value="ADH-like_N"/>
</dbReference>
<dbReference type="EMBL" id="QQTP01000023">
    <property type="protein sequence ID" value="RDJ20028.1"/>
    <property type="molecule type" value="Genomic_DNA"/>
</dbReference>
<dbReference type="InterPro" id="IPR036291">
    <property type="entry name" value="NAD(P)-bd_dom_sf"/>
</dbReference>
<dbReference type="PROSITE" id="PS00059">
    <property type="entry name" value="ADH_ZINC"/>
    <property type="match status" value="1"/>
</dbReference>
<comment type="similarity">
    <text evidence="2 6">Belongs to the zinc-containing alcohol dehydrogenase family.</text>
</comment>
<dbReference type="GO" id="GO:0008270">
    <property type="term" value="F:zinc ion binding"/>
    <property type="evidence" value="ECO:0007669"/>
    <property type="project" value="InterPro"/>
</dbReference>
<dbReference type="SUPFAM" id="SSF50129">
    <property type="entry name" value="GroES-like"/>
    <property type="match status" value="1"/>
</dbReference>
<dbReference type="InterPro" id="IPR020843">
    <property type="entry name" value="ER"/>
</dbReference>
<protein>
    <submittedName>
        <fullName evidence="8">L-idonate 5-dehydrogenase</fullName>
    </submittedName>
</protein>
<organism evidence="8 9">
    <name type="scientific">Bosea caraganae</name>
    <dbReference type="NCBI Taxonomy" id="2763117"/>
    <lineage>
        <taxon>Bacteria</taxon>
        <taxon>Pseudomonadati</taxon>
        <taxon>Pseudomonadota</taxon>
        <taxon>Alphaproteobacteria</taxon>
        <taxon>Hyphomicrobiales</taxon>
        <taxon>Boseaceae</taxon>
        <taxon>Bosea</taxon>
    </lineage>
</organism>
<evidence type="ECO:0000256" key="2">
    <source>
        <dbReference type="ARBA" id="ARBA00008072"/>
    </source>
</evidence>